<dbReference type="InterPro" id="IPR053903">
    <property type="entry name" value="CATSPERB_head"/>
</dbReference>
<dbReference type="KEGG" id="lak:106155757"/>
<dbReference type="STRING" id="7574.A0A1S3HL59"/>
<evidence type="ECO:0000313" key="6">
    <source>
        <dbReference type="RefSeq" id="XP_013386196.1"/>
    </source>
</evidence>
<dbReference type="RefSeq" id="XP_013386196.1">
    <property type="nucleotide sequence ID" value="XM_013530742.2"/>
</dbReference>
<feature type="domain" description="Cation channel sperm-associated auxiliary subunit beta 2nd" evidence="3">
    <location>
        <begin position="27"/>
        <end position="144"/>
    </location>
</feature>
<dbReference type="Pfam" id="PF21548">
    <property type="entry name" value="CATSPERB_2nd"/>
    <property type="match status" value="1"/>
</dbReference>
<dbReference type="PANTHER" id="PTHR14705:SF0">
    <property type="entry name" value="CATION CHANNEL SPERM-ASSOCIATED AUXILIARY SUBUNIT BETA"/>
    <property type="match status" value="1"/>
</dbReference>
<dbReference type="Pfam" id="PF22830">
    <property type="entry name" value="CATSPERB_head"/>
    <property type="match status" value="1"/>
</dbReference>
<dbReference type="InterPro" id="IPR028748">
    <property type="entry name" value="CATSPERB"/>
</dbReference>
<dbReference type="AlphaFoldDB" id="A0A1S3HL59"/>
<dbReference type="Proteomes" id="UP000085678">
    <property type="component" value="Unplaced"/>
</dbReference>
<keyword evidence="1" id="KW-0472">Membrane</keyword>
<reference evidence="6" key="1">
    <citation type="submission" date="2025-08" db="UniProtKB">
        <authorList>
            <consortium name="RefSeq"/>
        </authorList>
    </citation>
    <scope>IDENTIFICATION</scope>
    <source>
        <tissue evidence="6">Gonads</tissue>
    </source>
</reference>
<evidence type="ECO:0000259" key="2">
    <source>
        <dbReference type="Pfam" id="PF15149"/>
    </source>
</evidence>
<dbReference type="PANTHER" id="PTHR14705">
    <property type="entry name" value="CATION CHANNEL SPERM-ASSOCIATED PROTEIN SUBUNIT BETA"/>
    <property type="match status" value="1"/>
</dbReference>
<evidence type="ECO:0000256" key="1">
    <source>
        <dbReference type="SAM" id="Phobius"/>
    </source>
</evidence>
<dbReference type="InParanoid" id="A0A1S3HL59"/>
<proteinExistence type="predicted"/>
<sequence>MSAISALTERMGSYTVTTYLLNSSLAFDAGHCFPPFTFPETFQVKSLTFDPITGVLYVLGNQVWVSYNGISHFQHVLTLGGQHGQVDSVQFSHNTGSLLMKTTTGTILYGKTGISRLAVVHEATQSEQSNITTIQASHVGTMYRVWVDSSTLELHRQKIDVQQKMMSLDWSFSRPLAIQYLSDSEVVIFEHVAEGEIPTQAVPRFSDSNVGQAFSLKKGGSGIIHHVIYPAEPWSGFVSRVLLRVREPFHHESMGESPAQAFNLGIVPVNTNGSEVMLTLTGGLENSTGWVTSDIGKTAIVVGHPNVLILDVVNDTVATGHPVLAVREEVQVLTRAWYMMNLGNSSSESAWYVKEDRCRHALMTDTKLNSRSVVALDLGDNFTVKAEVEFITSVGQEEQYGSLLEVTSSNAILFATHTQSLVKGSGLSVLLENEEFRKGVTTLTFYIPTASLLCEKTSYTVTAQACCPGNKFLVFHYPTFISDEDYLTGDPQDAKGIKLLSDLPPNYRPPSQLGIAIPLTANMYHADPSKPREKNTYQISKQSGKYKQCAGKTTRDECGCTRAMKLSNLVKFSDCKERVYSLHHPAHLDLNFSIVQEGKPERLLREPYIYRVYELNDRVDYSVSTTMTPMLTHIRHYDKIKNSTIWYAAEGTELILTGTGLYHMRVSLIHGMSFCDLEAELQVYVIGSPIPYPVMYMINLGGGTVLLGILFLVYLVYLHGHHTFRERKLGPLCKELHDPIFREERRNLHD</sequence>
<organism evidence="5 6">
    <name type="scientific">Lingula anatina</name>
    <name type="common">Brachiopod</name>
    <name type="synonym">Lingula unguis</name>
    <dbReference type="NCBI Taxonomy" id="7574"/>
    <lineage>
        <taxon>Eukaryota</taxon>
        <taxon>Metazoa</taxon>
        <taxon>Spiralia</taxon>
        <taxon>Lophotrochozoa</taxon>
        <taxon>Brachiopoda</taxon>
        <taxon>Linguliformea</taxon>
        <taxon>Lingulata</taxon>
        <taxon>Lingulida</taxon>
        <taxon>Linguloidea</taxon>
        <taxon>Lingulidae</taxon>
        <taxon>Lingula</taxon>
    </lineage>
</organism>
<keyword evidence="1" id="KW-1133">Transmembrane helix</keyword>
<dbReference type="OrthoDB" id="2159869at2759"/>
<evidence type="ECO:0000259" key="3">
    <source>
        <dbReference type="Pfam" id="PF21548"/>
    </source>
</evidence>
<feature type="transmembrane region" description="Helical" evidence="1">
    <location>
        <begin position="694"/>
        <end position="718"/>
    </location>
</feature>
<keyword evidence="5" id="KW-1185">Reference proteome</keyword>
<protein>
    <submittedName>
        <fullName evidence="6">Cation channel sperm-associated protein subunit beta-like</fullName>
    </submittedName>
</protein>
<keyword evidence="1" id="KW-0812">Transmembrane</keyword>
<accession>A0A1S3HL59</accession>
<dbReference type="GeneID" id="106155757"/>
<dbReference type="GO" id="GO:0005929">
    <property type="term" value="C:cilium"/>
    <property type="evidence" value="ECO:0007669"/>
    <property type="project" value="TreeGrafter"/>
</dbReference>
<feature type="domain" description="Cation channel sperm-associated protein subunit beta C-terminal" evidence="2">
    <location>
        <begin position="467"/>
        <end position="721"/>
    </location>
</feature>
<dbReference type="InterPro" id="IPR048789">
    <property type="entry name" value="CATSPERB_C"/>
</dbReference>
<evidence type="ECO:0000259" key="4">
    <source>
        <dbReference type="Pfam" id="PF22830"/>
    </source>
</evidence>
<dbReference type="Pfam" id="PF15149">
    <property type="entry name" value="CATSPERB_C"/>
    <property type="match status" value="1"/>
</dbReference>
<evidence type="ECO:0000313" key="5">
    <source>
        <dbReference type="Proteomes" id="UP000085678"/>
    </source>
</evidence>
<name>A0A1S3HL59_LINAN</name>
<feature type="domain" description="CATSPERB head" evidence="4">
    <location>
        <begin position="176"/>
        <end position="354"/>
    </location>
</feature>
<dbReference type="GO" id="GO:0036128">
    <property type="term" value="C:CatSper complex"/>
    <property type="evidence" value="ECO:0007669"/>
    <property type="project" value="InterPro"/>
</dbReference>
<gene>
    <name evidence="6" type="primary">LOC106155757</name>
</gene>
<dbReference type="InterPro" id="IPR048788">
    <property type="entry name" value="CATSPERB_2nd"/>
</dbReference>